<dbReference type="CDD" id="cd08041">
    <property type="entry name" value="OBF_kDNA_ligase_like"/>
    <property type="match status" value="1"/>
</dbReference>
<keyword evidence="8" id="KW-1185">Reference proteome</keyword>
<dbReference type="InterPro" id="IPR050326">
    <property type="entry name" value="NAD_dep_DNA_ligaseB"/>
</dbReference>
<sequence length="292" mass="32252">MTLPALRRLTSLLVLCGALAPITLLSAANASEVNLSKPAILLAQNYHPSINLADYLVSEKLDGVRAIWDGKALRFRSGQVINAPAWFVAKLPAHALDGELWMGRRSFDRVSAATRRLVPLDAEWKAITYQVVELPGGAGTFSERLLMLKSSVAKMNAPWLQVPAQFTVVDDAALQLKLQKIVRAGGEGLMLHRADAVWQTGRSEVLLKLKMQLDAEAKVIAYLPGKGKYLGMMGALEVEMPDGKRFRLGTGFSDAQRRTPPEIGSMVTYRYRDLTPQGLPRFANFLRIREIE</sequence>
<dbReference type="SUPFAM" id="SSF50249">
    <property type="entry name" value="Nucleic acid-binding proteins"/>
    <property type="match status" value="1"/>
</dbReference>
<dbReference type="Proteomes" id="UP000237839">
    <property type="component" value="Unassembled WGS sequence"/>
</dbReference>
<protein>
    <submittedName>
        <fullName evidence="7">ATP dependent DNA ligase domain</fullName>
    </submittedName>
</protein>
<dbReference type="PANTHER" id="PTHR47810:SF1">
    <property type="entry name" value="DNA LIGASE B"/>
    <property type="match status" value="1"/>
</dbReference>
<name>A0A2S9GX88_9BURK</name>
<evidence type="ECO:0000256" key="4">
    <source>
        <dbReference type="ARBA" id="ARBA00023204"/>
    </source>
</evidence>
<keyword evidence="1 7" id="KW-0436">Ligase</keyword>
<evidence type="ECO:0000259" key="6">
    <source>
        <dbReference type="Pfam" id="PF14743"/>
    </source>
</evidence>
<evidence type="ECO:0000256" key="2">
    <source>
        <dbReference type="ARBA" id="ARBA00022705"/>
    </source>
</evidence>
<evidence type="ECO:0000313" key="7">
    <source>
        <dbReference type="EMBL" id="PRC92321.1"/>
    </source>
</evidence>
<accession>A0A2S9GX88</accession>
<dbReference type="EMBL" id="PUGF01000014">
    <property type="protein sequence ID" value="PRC92321.1"/>
    <property type="molecule type" value="Genomic_DNA"/>
</dbReference>
<evidence type="ECO:0000313" key="8">
    <source>
        <dbReference type="Proteomes" id="UP000237839"/>
    </source>
</evidence>
<feature type="signal peptide" evidence="5">
    <location>
        <begin position="1"/>
        <end position="30"/>
    </location>
</feature>
<keyword evidence="4" id="KW-0234">DNA repair</keyword>
<evidence type="ECO:0000256" key="1">
    <source>
        <dbReference type="ARBA" id="ARBA00022598"/>
    </source>
</evidence>
<dbReference type="InterPro" id="IPR029319">
    <property type="entry name" value="DNA_ligase_OB"/>
</dbReference>
<organism evidence="7 8">
    <name type="scientific">Solimicrobium silvestre</name>
    <dbReference type="NCBI Taxonomy" id="2099400"/>
    <lineage>
        <taxon>Bacteria</taxon>
        <taxon>Pseudomonadati</taxon>
        <taxon>Pseudomonadota</taxon>
        <taxon>Betaproteobacteria</taxon>
        <taxon>Burkholderiales</taxon>
        <taxon>Oxalobacteraceae</taxon>
        <taxon>Solimicrobium</taxon>
    </lineage>
</organism>
<feature type="chain" id="PRO_5015729306" evidence="5">
    <location>
        <begin position="31"/>
        <end position="292"/>
    </location>
</feature>
<dbReference type="GO" id="GO:0006260">
    <property type="term" value="P:DNA replication"/>
    <property type="evidence" value="ECO:0007669"/>
    <property type="project" value="UniProtKB-KW"/>
</dbReference>
<dbReference type="PANTHER" id="PTHR47810">
    <property type="entry name" value="DNA LIGASE"/>
    <property type="match status" value="1"/>
</dbReference>
<keyword evidence="2" id="KW-0235">DNA replication</keyword>
<dbReference type="AlphaFoldDB" id="A0A2S9GX88"/>
<dbReference type="GO" id="GO:0006281">
    <property type="term" value="P:DNA repair"/>
    <property type="evidence" value="ECO:0007669"/>
    <property type="project" value="UniProtKB-KW"/>
</dbReference>
<keyword evidence="5" id="KW-0732">Signal</keyword>
<dbReference type="Gene3D" id="2.40.50.140">
    <property type="entry name" value="Nucleic acid-binding proteins"/>
    <property type="match status" value="1"/>
</dbReference>
<keyword evidence="3" id="KW-0227">DNA damage</keyword>
<feature type="domain" description="DNA ligase OB-like" evidence="6">
    <location>
        <begin position="224"/>
        <end position="289"/>
    </location>
</feature>
<dbReference type="NCBIfam" id="NF006592">
    <property type="entry name" value="PRK09125.1"/>
    <property type="match status" value="1"/>
</dbReference>
<dbReference type="Gene3D" id="3.30.1490.70">
    <property type="match status" value="1"/>
</dbReference>
<dbReference type="Gene3D" id="3.30.470.30">
    <property type="entry name" value="DNA ligase/mRNA capping enzyme"/>
    <property type="match status" value="1"/>
</dbReference>
<dbReference type="CDD" id="cd07896">
    <property type="entry name" value="Adenylation_kDNA_ligase_like"/>
    <property type="match status" value="1"/>
</dbReference>
<dbReference type="RefSeq" id="WP_105532729.1">
    <property type="nucleotide sequence ID" value="NZ_PUGF01000014.1"/>
</dbReference>
<dbReference type="InterPro" id="IPR012340">
    <property type="entry name" value="NA-bd_OB-fold"/>
</dbReference>
<proteinExistence type="predicted"/>
<dbReference type="SUPFAM" id="SSF56091">
    <property type="entry name" value="DNA ligase/mRNA capping enzyme, catalytic domain"/>
    <property type="match status" value="1"/>
</dbReference>
<dbReference type="OrthoDB" id="9782700at2"/>
<reference evidence="7 8" key="1">
    <citation type="submission" date="2018-02" db="EMBL/GenBank/DDBJ databases">
        <title>Solimicrobium silvestre gen. nov., sp. nov., isolated from alpine forest soil.</title>
        <authorList>
            <person name="Margesin R."/>
            <person name="Albuquerque L."/>
            <person name="Zhang D.-C."/>
            <person name="Froufe H.J.C."/>
            <person name="Severino R."/>
            <person name="Roxo I."/>
            <person name="Egas C."/>
            <person name="Da Costa M.S."/>
        </authorList>
    </citation>
    <scope>NUCLEOTIDE SEQUENCE [LARGE SCALE GENOMIC DNA]</scope>
    <source>
        <strain evidence="7 8">S20-91</strain>
    </source>
</reference>
<evidence type="ECO:0000256" key="3">
    <source>
        <dbReference type="ARBA" id="ARBA00022763"/>
    </source>
</evidence>
<comment type="caution">
    <text evidence="7">The sequence shown here is derived from an EMBL/GenBank/DDBJ whole genome shotgun (WGS) entry which is preliminary data.</text>
</comment>
<evidence type="ECO:0000256" key="5">
    <source>
        <dbReference type="SAM" id="SignalP"/>
    </source>
</evidence>
<gene>
    <name evidence="7" type="ORF">S2091_2980</name>
</gene>
<dbReference type="GO" id="GO:0016874">
    <property type="term" value="F:ligase activity"/>
    <property type="evidence" value="ECO:0007669"/>
    <property type="project" value="UniProtKB-KW"/>
</dbReference>
<dbReference type="Pfam" id="PF14743">
    <property type="entry name" value="DNA_ligase_OB_2"/>
    <property type="match status" value="1"/>
</dbReference>